<evidence type="ECO:0000259" key="4">
    <source>
        <dbReference type="Pfam" id="PF24092"/>
    </source>
</evidence>
<dbReference type="InterPro" id="IPR056463">
    <property type="entry name" value="DUF7373_C"/>
</dbReference>
<feature type="region of interest" description="Disordered" evidence="1">
    <location>
        <begin position="30"/>
        <end position="58"/>
    </location>
</feature>
<evidence type="ECO:0000313" key="5">
    <source>
        <dbReference type="EMBL" id="TEA06134.1"/>
    </source>
</evidence>
<reference evidence="5 6" key="1">
    <citation type="journal article" date="2019" name="Sci. Rep.">
        <title>Extended insight into the Mycobacterium chelonae-abscessus complex through whole genome sequencing of Mycobacterium salmoniphilum outbreak and Mycobacterium salmoniphilum-like strains.</title>
        <authorList>
            <person name="Behra P.R.K."/>
            <person name="Das S."/>
            <person name="Pettersson B.M.F."/>
            <person name="Shirreff L."/>
            <person name="DuCote T."/>
            <person name="Jacobsson K.G."/>
            <person name="Ennis D.G."/>
            <person name="Kirsebom L.A."/>
        </authorList>
    </citation>
    <scope>NUCLEOTIDE SEQUENCE [LARGE SCALE GENOMIC DNA]</scope>
    <source>
        <strain evidence="5 6">CCUG 60884</strain>
    </source>
</reference>
<evidence type="ECO:0000256" key="1">
    <source>
        <dbReference type="SAM" id="MobiDB-lite"/>
    </source>
</evidence>
<dbReference type="EMBL" id="PECL01000007">
    <property type="protein sequence ID" value="TEA06134.1"/>
    <property type="molecule type" value="Genomic_DNA"/>
</dbReference>
<dbReference type="AlphaFoldDB" id="A0A4R8SUZ6"/>
<evidence type="ECO:0000256" key="2">
    <source>
        <dbReference type="SAM" id="SignalP"/>
    </source>
</evidence>
<name>A0A4R8SUZ6_9MYCO</name>
<sequence precursor="true">MRRISLLAIVLITILSACVSTPDDIELLPSGETPFAFPPPSTSTTTSKPKPTVELPNATGSIGDIKRGKLFHEAVRLSSVIVSPTLIDSRFNSGVWGAVLMYRPDTIGDSISPTDGMLDAVLRDYGYVTGARIEREPSGDSTTSVLLQDMVLIFKDDASAAAATEVGFRLRDEQRSGTNKRVRPIEIPDFPQAKAYAERANGSDVGATIAYVQRGPIVVRIATYSIPDDEAAKTISRYLASQLSTLERFAPTPVDKLSSLTPPFDPDGSLLKLASDSTTVNPLGIGGVFDTNGALLRQADFQGWSEVYGASGVDRLMVSDTGEVIRAADESGATRVLAKARPEFVARKGYKPTGPPPTLPSADCIQYVSSAPDDDPLQRCLFTRGRYVTWIEGKRSVLGQRVQDQWNRLG</sequence>
<dbReference type="PROSITE" id="PS51257">
    <property type="entry name" value="PROKAR_LIPOPROTEIN"/>
    <property type="match status" value="1"/>
</dbReference>
<feature type="signal peptide" evidence="2">
    <location>
        <begin position="1"/>
        <end position="19"/>
    </location>
</feature>
<dbReference type="OrthoDB" id="5171545at2"/>
<evidence type="ECO:0000313" key="6">
    <source>
        <dbReference type="Proteomes" id="UP000294604"/>
    </source>
</evidence>
<accession>A0A4R8SUZ6</accession>
<comment type="caution">
    <text evidence="5">The sequence shown here is derived from an EMBL/GenBank/DDBJ whole genome shotgun (WGS) entry which is preliminary data.</text>
</comment>
<dbReference type="RefSeq" id="WP_134082882.1">
    <property type="nucleotide sequence ID" value="NZ_PECJ01000003.1"/>
</dbReference>
<feature type="domain" description="DUF7373" evidence="3">
    <location>
        <begin position="72"/>
        <end position="260"/>
    </location>
</feature>
<dbReference type="Pfam" id="PF24092">
    <property type="entry name" value="DUF7373_C"/>
    <property type="match status" value="1"/>
</dbReference>
<evidence type="ECO:0000259" key="3">
    <source>
        <dbReference type="Pfam" id="PF24088"/>
    </source>
</evidence>
<gene>
    <name evidence="5" type="ORF">CCUG60884_01271</name>
</gene>
<dbReference type="InterPro" id="IPR055797">
    <property type="entry name" value="DUF7373"/>
</dbReference>
<dbReference type="Pfam" id="PF24088">
    <property type="entry name" value="DUF7373"/>
    <property type="match status" value="1"/>
</dbReference>
<feature type="compositionally biased region" description="Low complexity" evidence="1">
    <location>
        <begin position="42"/>
        <end position="52"/>
    </location>
</feature>
<keyword evidence="2" id="KW-0732">Signal</keyword>
<feature type="chain" id="PRO_5038391157" evidence="2">
    <location>
        <begin position="20"/>
        <end position="410"/>
    </location>
</feature>
<proteinExistence type="predicted"/>
<protein>
    <submittedName>
        <fullName evidence="5">Uncharacterized protein</fullName>
    </submittedName>
</protein>
<organism evidence="5 6">
    <name type="scientific">Mycobacteroides salmoniphilum</name>
    <dbReference type="NCBI Taxonomy" id="404941"/>
    <lineage>
        <taxon>Bacteria</taxon>
        <taxon>Bacillati</taxon>
        <taxon>Actinomycetota</taxon>
        <taxon>Actinomycetes</taxon>
        <taxon>Mycobacteriales</taxon>
        <taxon>Mycobacteriaceae</taxon>
        <taxon>Mycobacteroides</taxon>
    </lineage>
</organism>
<feature type="domain" description="DUF7373" evidence="4">
    <location>
        <begin position="286"/>
        <end position="394"/>
    </location>
</feature>
<dbReference type="Proteomes" id="UP000294604">
    <property type="component" value="Unassembled WGS sequence"/>
</dbReference>